<feature type="transmembrane region" description="Helical" evidence="1">
    <location>
        <begin position="9"/>
        <end position="31"/>
    </location>
</feature>
<dbReference type="EMBL" id="LAZR01000902">
    <property type="protein sequence ID" value="KKN55016.1"/>
    <property type="molecule type" value="Genomic_DNA"/>
</dbReference>
<gene>
    <name evidence="2" type="ORF">LCGC14_0586170</name>
</gene>
<evidence type="ECO:0000313" key="2">
    <source>
        <dbReference type="EMBL" id="KKN55016.1"/>
    </source>
</evidence>
<name>A0A0F9U0Y7_9ZZZZ</name>
<keyword evidence="1" id="KW-1133">Transmembrane helix</keyword>
<comment type="caution">
    <text evidence="2">The sequence shown here is derived from an EMBL/GenBank/DDBJ whole genome shotgun (WGS) entry which is preliminary data.</text>
</comment>
<organism evidence="2">
    <name type="scientific">marine sediment metagenome</name>
    <dbReference type="NCBI Taxonomy" id="412755"/>
    <lineage>
        <taxon>unclassified sequences</taxon>
        <taxon>metagenomes</taxon>
        <taxon>ecological metagenomes</taxon>
    </lineage>
</organism>
<sequence>MITLETKTFFAICYSQAILGGIAGYMLGGIFG</sequence>
<keyword evidence="1" id="KW-0472">Membrane</keyword>
<evidence type="ECO:0000256" key="1">
    <source>
        <dbReference type="SAM" id="Phobius"/>
    </source>
</evidence>
<keyword evidence="1" id="KW-0812">Transmembrane</keyword>
<dbReference type="AlphaFoldDB" id="A0A0F9U0Y7"/>
<accession>A0A0F9U0Y7</accession>
<proteinExistence type="predicted"/>
<reference evidence="2" key="1">
    <citation type="journal article" date="2015" name="Nature">
        <title>Complex archaea that bridge the gap between prokaryotes and eukaryotes.</title>
        <authorList>
            <person name="Spang A."/>
            <person name="Saw J.H."/>
            <person name="Jorgensen S.L."/>
            <person name="Zaremba-Niedzwiedzka K."/>
            <person name="Martijn J."/>
            <person name="Lind A.E."/>
            <person name="van Eijk R."/>
            <person name="Schleper C."/>
            <person name="Guy L."/>
            <person name="Ettema T.J."/>
        </authorList>
    </citation>
    <scope>NUCLEOTIDE SEQUENCE</scope>
</reference>
<protein>
    <submittedName>
        <fullName evidence="2">Uncharacterized protein</fullName>
    </submittedName>
</protein>